<evidence type="ECO:0000256" key="1">
    <source>
        <dbReference type="SAM" id="SignalP"/>
    </source>
</evidence>
<keyword evidence="3" id="KW-1185">Reference proteome</keyword>
<dbReference type="AlphaFoldDB" id="A0A1B4V7D4"/>
<reference evidence="2 3" key="1">
    <citation type="submission" date="2015-08" db="EMBL/GenBank/DDBJ databases">
        <title>Complete genome sequence of Sulfurifustis variabilis.</title>
        <authorList>
            <person name="Miura A."/>
            <person name="Kojima H."/>
            <person name="Fukui M."/>
        </authorList>
    </citation>
    <scope>NUCLEOTIDE SEQUENCE [LARGE SCALE GENOMIC DNA]</scope>
    <source>
        <strain evidence="3">skN76</strain>
    </source>
</reference>
<feature type="signal peptide" evidence="1">
    <location>
        <begin position="1"/>
        <end position="29"/>
    </location>
</feature>
<sequence>MSNAKKLTGLALATAAAGLFATATVPAYAGKEEAKVHCVGINACKGKSECATASNACKGMNACKGKGMTVTTGKECAAKGGKIEKS</sequence>
<dbReference type="RefSeq" id="WP_096461849.1">
    <property type="nucleotide sequence ID" value="NZ_AP014936.1"/>
</dbReference>
<feature type="chain" id="PRO_5008571282" evidence="1">
    <location>
        <begin position="30"/>
        <end position="86"/>
    </location>
</feature>
<dbReference type="OrthoDB" id="5616300at2"/>
<keyword evidence="1" id="KW-0732">Signal</keyword>
<evidence type="ECO:0000313" key="2">
    <source>
        <dbReference type="EMBL" id="BAU49446.1"/>
    </source>
</evidence>
<dbReference type="Proteomes" id="UP000218899">
    <property type="component" value="Chromosome"/>
</dbReference>
<evidence type="ECO:0000313" key="3">
    <source>
        <dbReference type="Proteomes" id="UP000218899"/>
    </source>
</evidence>
<gene>
    <name evidence="2" type="ORF">SVA_2898</name>
</gene>
<protein>
    <submittedName>
        <fullName evidence="2">Membrane protein</fullName>
    </submittedName>
</protein>
<dbReference type="KEGG" id="sva:SVA_2898"/>
<name>A0A1B4V7D4_9GAMM</name>
<dbReference type="EMBL" id="AP014936">
    <property type="protein sequence ID" value="BAU49446.1"/>
    <property type="molecule type" value="Genomic_DNA"/>
</dbReference>
<accession>A0A1B4V7D4</accession>
<proteinExistence type="predicted"/>
<organism evidence="2 3">
    <name type="scientific">Sulfurifustis variabilis</name>
    <dbReference type="NCBI Taxonomy" id="1675686"/>
    <lineage>
        <taxon>Bacteria</taxon>
        <taxon>Pseudomonadati</taxon>
        <taxon>Pseudomonadota</taxon>
        <taxon>Gammaproteobacteria</taxon>
        <taxon>Acidiferrobacterales</taxon>
        <taxon>Acidiferrobacteraceae</taxon>
        <taxon>Sulfurifustis</taxon>
    </lineage>
</organism>